<dbReference type="InterPro" id="IPR052353">
    <property type="entry name" value="Benzoxazolinone_Detox_Enz"/>
</dbReference>
<dbReference type="Proteomes" id="UP000198749">
    <property type="component" value="Unassembled WGS sequence"/>
</dbReference>
<evidence type="ECO:0000313" key="2">
    <source>
        <dbReference type="EMBL" id="SEQ98730.1"/>
    </source>
</evidence>
<sequence length="105" mass="11869">MKWVKTTSTVSTSKERVMSGIPRIKVNNYSTFYYQYEYSLLDALEAQDIPAPYNCRGGYCGCCRVRLIDGDVEEVQDALYDTVGDEILACCTKPVSHVEIEIPDE</sequence>
<dbReference type="Pfam" id="PF00111">
    <property type="entry name" value="Fer2"/>
    <property type="match status" value="1"/>
</dbReference>
<evidence type="ECO:0000313" key="3">
    <source>
        <dbReference type="Proteomes" id="UP000198749"/>
    </source>
</evidence>
<dbReference type="PANTHER" id="PTHR30212:SF2">
    <property type="entry name" value="PROTEIN YIIM"/>
    <property type="match status" value="1"/>
</dbReference>
<protein>
    <submittedName>
        <fullName evidence="2">Ferredoxin</fullName>
    </submittedName>
</protein>
<dbReference type="PANTHER" id="PTHR30212">
    <property type="entry name" value="PROTEIN YIIM"/>
    <property type="match status" value="1"/>
</dbReference>
<proteinExistence type="predicted"/>
<dbReference type="InterPro" id="IPR001041">
    <property type="entry name" value="2Fe-2S_ferredoxin-type"/>
</dbReference>
<dbReference type="CDD" id="cd00207">
    <property type="entry name" value="fer2"/>
    <property type="match status" value="1"/>
</dbReference>
<keyword evidence="3" id="KW-1185">Reference proteome</keyword>
<name>A0A1H9KHX5_9GAMM</name>
<dbReference type="InterPro" id="IPR012675">
    <property type="entry name" value="Beta-grasp_dom_sf"/>
</dbReference>
<dbReference type="SUPFAM" id="SSF54292">
    <property type="entry name" value="2Fe-2S ferredoxin-like"/>
    <property type="match status" value="1"/>
</dbReference>
<dbReference type="Gene3D" id="3.10.20.30">
    <property type="match status" value="1"/>
</dbReference>
<evidence type="ECO:0000259" key="1">
    <source>
        <dbReference type="PROSITE" id="PS51085"/>
    </source>
</evidence>
<dbReference type="AlphaFoldDB" id="A0A1H9KHX5"/>
<dbReference type="STRING" id="355243.SAMN03080615_03510"/>
<dbReference type="EMBL" id="FOGB01000013">
    <property type="protein sequence ID" value="SEQ98730.1"/>
    <property type="molecule type" value="Genomic_DNA"/>
</dbReference>
<feature type="domain" description="2Fe-2S ferredoxin-type" evidence="1">
    <location>
        <begin position="22"/>
        <end position="105"/>
    </location>
</feature>
<accession>A0A1H9KHX5</accession>
<organism evidence="2 3">
    <name type="scientific">Amphritea atlantica</name>
    <dbReference type="NCBI Taxonomy" id="355243"/>
    <lineage>
        <taxon>Bacteria</taxon>
        <taxon>Pseudomonadati</taxon>
        <taxon>Pseudomonadota</taxon>
        <taxon>Gammaproteobacteria</taxon>
        <taxon>Oceanospirillales</taxon>
        <taxon>Oceanospirillaceae</taxon>
        <taxon>Amphritea</taxon>
    </lineage>
</organism>
<dbReference type="GO" id="GO:0051536">
    <property type="term" value="F:iron-sulfur cluster binding"/>
    <property type="evidence" value="ECO:0007669"/>
    <property type="project" value="InterPro"/>
</dbReference>
<dbReference type="InterPro" id="IPR036010">
    <property type="entry name" value="2Fe-2S_ferredoxin-like_sf"/>
</dbReference>
<gene>
    <name evidence="2" type="ORF">SAMN03080615_03510</name>
</gene>
<dbReference type="PROSITE" id="PS51085">
    <property type="entry name" value="2FE2S_FER_2"/>
    <property type="match status" value="1"/>
</dbReference>
<reference evidence="3" key="1">
    <citation type="submission" date="2016-10" db="EMBL/GenBank/DDBJ databases">
        <authorList>
            <person name="Varghese N."/>
            <person name="Submissions S."/>
        </authorList>
    </citation>
    <scope>NUCLEOTIDE SEQUENCE [LARGE SCALE GENOMIC DNA]</scope>
    <source>
        <strain evidence="3">DSM 18887</strain>
    </source>
</reference>